<dbReference type="KEGG" id="marq:MARGE09_P3407"/>
<keyword evidence="7 16" id="KW-1003">Cell membrane</keyword>
<evidence type="ECO:0000256" key="16">
    <source>
        <dbReference type="HAMAP-Rule" id="MF_00404"/>
    </source>
</evidence>
<keyword evidence="10 16" id="KW-1133">Transmembrane helix</keyword>
<evidence type="ECO:0000256" key="5">
    <source>
        <dbReference type="ARBA" id="ARBA00011869"/>
    </source>
</evidence>
<keyword evidence="14 16" id="KW-0739">Sodium transport</keyword>
<keyword evidence="11 16" id="KW-0915">Sodium</keyword>
<gene>
    <name evidence="16" type="primary">oadG</name>
    <name evidence="18" type="ORF">MARGE09_P3407</name>
</gene>
<evidence type="ECO:0000256" key="13">
    <source>
        <dbReference type="ARBA" id="ARBA00023136"/>
    </source>
</evidence>
<evidence type="ECO:0000256" key="1">
    <source>
        <dbReference type="ARBA" id="ARBA00001959"/>
    </source>
</evidence>
<keyword evidence="19" id="KW-1185">Reference proteome</keyword>
<organism evidence="18 19">
    <name type="scientific">Marinagarivorans cellulosilyticus</name>
    <dbReference type="NCBI Taxonomy" id="2721545"/>
    <lineage>
        <taxon>Bacteria</taxon>
        <taxon>Pseudomonadati</taxon>
        <taxon>Pseudomonadota</taxon>
        <taxon>Gammaproteobacteria</taxon>
        <taxon>Cellvibrionales</taxon>
        <taxon>Cellvibrionaceae</taxon>
        <taxon>Marinagarivorans</taxon>
    </lineage>
</organism>
<evidence type="ECO:0000256" key="11">
    <source>
        <dbReference type="ARBA" id="ARBA00023053"/>
    </source>
</evidence>
<evidence type="ECO:0000256" key="6">
    <source>
        <dbReference type="ARBA" id="ARBA00022448"/>
    </source>
</evidence>
<comment type="subcellular location">
    <subcellularLocation>
        <location evidence="3 16 17">Cell membrane</location>
        <topology evidence="3 16 17">Single-pass membrane protein</topology>
    </subcellularLocation>
</comment>
<dbReference type="RefSeq" id="WP_236984235.1">
    <property type="nucleotide sequence ID" value="NZ_AP023086.1"/>
</dbReference>
<dbReference type="Pfam" id="PF04277">
    <property type="entry name" value="OAD_gamma"/>
    <property type="match status" value="1"/>
</dbReference>
<evidence type="ECO:0000256" key="3">
    <source>
        <dbReference type="ARBA" id="ARBA00004162"/>
    </source>
</evidence>
<evidence type="ECO:0000313" key="18">
    <source>
        <dbReference type="EMBL" id="BCD99206.1"/>
    </source>
</evidence>
<comment type="function">
    <text evidence="2 16 17">Catalyzes the decarboxylation of oxaloacetate coupled to Na(+) translocation.</text>
</comment>
<evidence type="ECO:0000256" key="15">
    <source>
        <dbReference type="ARBA" id="ARBA00048176"/>
    </source>
</evidence>
<proteinExistence type="inferred from homology"/>
<protein>
    <recommendedName>
        <fullName evidence="16">Probable oxaloacetate decarboxylase gamma chain</fullName>
        <ecNumber evidence="16">7.2.4.2</ecNumber>
    </recommendedName>
</protein>
<dbReference type="EMBL" id="AP023086">
    <property type="protein sequence ID" value="BCD99206.1"/>
    <property type="molecule type" value="Genomic_DNA"/>
</dbReference>
<dbReference type="Proteomes" id="UP001320119">
    <property type="component" value="Chromosome"/>
</dbReference>
<dbReference type="AlphaFoldDB" id="A0AAN1WKC8"/>
<evidence type="ECO:0000256" key="12">
    <source>
        <dbReference type="ARBA" id="ARBA00023065"/>
    </source>
</evidence>
<dbReference type="GO" id="GO:0008948">
    <property type="term" value="F:oxaloacetate decarboxylase activity"/>
    <property type="evidence" value="ECO:0007669"/>
    <property type="project" value="UniProtKB-UniRule"/>
</dbReference>
<evidence type="ECO:0000256" key="9">
    <source>
        <dbReference type="ARBA" id="ARBA00022967"/>
    </source>
</evidence>
<dbReference type="GO" id="GO:0015451">
    <property type="term" value="F:decarboxylation-driven active transmembrane transporter activity"/>
    <property type="evidence" value="ECO:0007669"/>
    <property type="project" value="UniProtKB-EC"/>
</dbReference>
<evidence type="ECO:0000256" key="7">
    <source>
        <dbReference type="ARBA" id="ARBA00022475"/>
    </source>
</evidence>
<comment type="cofactor">
    <cofactor evidence="1 16 17">
        <name>Na(+)</name>
        <dbReference type="ChEBI" id="CHEBI:29101"/>
    </cofactor>
</comment>
<dbReference type="NCBIfam" id="TIGR01195">
    <property type="entry name" value="oadG_fam"/>
    <property type="match status" value="1"/>
</dbReference>
<dbReference type="GO" id="GO:0036376">
    <property type="term" value="P:sodium ion export across plasma membrane"/>
    <property type="evidence" value="ECO:0007669"/>
    <property type="project" value="InterPro"/>
</dbReference>
<feature type="transmembrane region" description="Helical" evidence="16 17">
    <location>
        <begin position="12"/>
        <end position="30"/>
    </location>
</feature>
<accession>A0AAN1WKC8</accession>
<keyword evidence="12 16" id="KW-0406">Ion transport</keyword>
<comment type="subunit">
    <text evidence="5 16">Heterotrimer of an alpha, a beta and a gamma subunit.</text>
</comment>
<evidence type="ECO:0000313" key="19">
    <source>
        <dbReference type="Proteomes" id="UP001320119"/>
    </source>
</evidence>
<dbReference type="EC" id="7.2.4.2" evidence="16"/>
<reference evidence="18 19" key="1">
    <citation type="journal article" date="2022" name="IScience">
        <title>An ultrasensitive nanofiber-based assay for enzymatic hydrolysis and deep-sea microbial degradation of cellulose.</title>
        <authorList>
            <person name="Tsudome M."/>
            <person name="Tachioka M."/>
            <person name="Miyazaki M."/>
            <person name="Uchimura K."/>
            <person name="Tsuda M."/>
            <person name="Takaki Y."/>
            <person name="Deguchi S."/>
        </authorList>
    </citation>
    <scope>NUCLEOTIDE SEQUENCE [LARGE SCALE GENOMIC DNA]</scope>
    <source>
        <strain evidence="18 19">GE09</strain>
    </source>
</reference>
<keyword evidence="6 16" id="KW-0813">Transport</keyword>
<dbReference type="GO" id="GO:0015081">
    <property type="term" value="F:sodium ion transmembrane transporter activity"/>
    <property type="evidence" value="ECO:0007669"/>
    <property type="project" value="UniProtKB-UniRule"/>
</dbReference>
<dbReference type="HAMAP" id="MF_00404">
    <property type="entry name" value="OadG"/>
    <property type="match status" value="1"/>
</dbReference>
<evidence type="ECO:0000256" key="2">
    <source>
        <dbReference type="ARBA" id="ARBA00003002"/>
    </source>
</evidence>
<dbReference type="InterPro" id="IPR005899">
    <property type="entry name" value="Na_pump_deCOase"/>
</dbReference>
<sequence length="84" mass="9553">MQQTIMEQGFDLMIFGMGAVFVFLTLLVFLTRTMSWFVNRYIPEPEQPIPVEPVKPAASTAPVDPKVLTVIQEAIHQHRAKQAR</sequence>
<comment type="similarity">
    <text evidence="4 16 17">Belongs to the OadG family.</text>
</comment>
<keyword evidence="13 16" id="KW-0472">Membrane</keyword>
<keyword evidence="9 16" id="KW-1278">Translocase</keyword>
<dbReference type="InterPro" id="IPR023424">
    <property type="entry name" value="OadG"/>
</dbReference>
<evidence type="ECO:0000256" key="8">
    <source>
        <dbReference type="ARBA" id="ARBA00022692"/>
    </source>
</evidence>
<evidence type="ECO:0000256" key="10">
    <source>
        <dbReference type="ARBA" id="ARBA00022989"/>
    </source>
</evidence>
<evidence type="ECO:0000256" key="17">
    <source>
        <dbReference type="RuleBase" id="RU004278"/>
    </source>
</evidence>
<name>A0AAN1WKC8_9GAMM</name>
<comment type="catalytic activity">
    <reaction evidence="15 16 17">
        <text>oxaloacetate + 2 Na(+)(in) + H(+) = pyruvate + 2 Na(+)(out) + CO2</text>
        <dbReference type="Rhea" id="RHEA:57724"/>
        <dbReference type="ChEBI" id="CHEBI:15361"/>
        <dbReference type="ChEBI" id="CHEBI:15378"/>
        <dbReference type="ChEBI" id="CHEBI:16452"/>
        <dbReference type="ChEBI" id="CHEBI:16526"/>
        <dbReference type="ChEBI" id="CHEBI:29101"/>
        <dbReference type="EC" id="7.2.4.2"/>
    </reaction>
</comment>
<evidence type="ECO:0000256" key="14">
    <source>
        <dbReference type="ARBA" id="ARBA00023201"/>
    </source>
</evidence>
<dbReference type="GO" id="GO:0005886">
    <property type="term" value="C:plasma membrane"/>
    <property type="evidence" value="ECO:0007669"/>
    <property type="project" value="UniProtKB-SubCell"/>
</dbReference>
<keyword evidence="8 16" id="KW-0812">Transmembrane</keyword>
<evidence type="ECO:0000256" key="4">
    <source>
        <dbReference type="ARBA" id="ARBA00005844"/>
    </source>
</evidence>